<reference evidence="6 7" key="1">
    <citation type="submission" date="2019-07" db="EMBL/GenBank/DDBJ databases">
        <title>Diversity of Bacteria from Kongsfjorden, Arctic.</title>
        <authorList>
            <person name="Yu Y."/>
        </authorList>
    </citation>
    <scope>NUCLEOTIDE SEQUENCE [LARGE SCALE GENOMIC DNA]</scope>
    <source>
        <strain evidence="6 7">SM1927</strain>
    </source>
</reference>
<dbReference type="Pfam" id="PF03055">
    <property type="entry name" value="RPE65"/>
    <property type="match status" value="1"/>
</dbReference>
<dbReference type="PANTHER" id="PTHR10543">
    <property type="entry name" value="BETA-CAROTENE DIOXYGENASE"/>
    <property type="match status" value="1"/>
</dbReference>
<protein>
    <recommendedName>
        <fullName evidence="8">Dioxygenase</fullName>
    </recommendedName>
</protein>
<evidence type="ECO:0000256" key="2">
    <source>
        <dbReference type="ARBA" id="ARBA00006787"/>
    </source>
</evidence>
<evidence type="ECO:0000256" key="1">
    <source>
        <dbReference type="ARBA" id="ARBA00001954"/>
    </source>
</evidence>
<dbReference type="PANTHER" id="PTHR10543:SF89">
    <property type="entry name" value="CAROTENOID 9,10(9',10')-CLEAVAGE DIOXYGENASE 1"/>
    <property type="match status" value="1"/>
</dbReference>
<evidence type="ECO:0008006" key="8">
    <source>
        <dbReference type="Google" id="ProtNLM"/>
    </source>
</evidence>
<keyword evidence="7" id="KW-1185">Reference proteome</keyword>
<dbReference type="Proteomes" id="UP000317938">
    <property type="component" value="Unassembled WGS sequence"/>
</dbReference>
<comment type="caution">
    <text evidence="6">The sequence shown here is derived from an EMBL/GenBank/DDBJ whole genome shotgun (WGS) entry which is preliminary data.</text>
</comment>
<organism evidence="6 7">
    <name type="scientific">Pseudoalteromonas neustonica</name>
    <dbReference type="NCBI Taxonomy" id="1840331"/>
    <lineage>
        <taxon>Bacteria</taxon>
        <taxon>Pseudomonadati</taxon>
        <taxon>Pseudomonadota</taxon>
        <taxon>Gammaproteobacteria</taxon>
        <taxon>Alteromonadales</taxon>
        <taxon>Pseudoalteromonadaceae</taxon>
        <taxon>Pseudoalteromonas</taxon>
    </lineage>
</organism>
<dbReference type="InterPro" id="IPR004294">
    <property type="entry name" value="Carotenoid_Oase"/>
</dbReference>
<evidence type="ECO:0000313" key="7">
    <source>
        <dbReference type="Proteomes" id="UP000317938"/>
    </source>
</evidence>
<keyword evidence="3" id="KW-0479">Metal-binding</keyword>
<evidence type="ECO:0000313" key="6">
    <source>
        <dbReference type="EMBL" id="TVU81432.1"/>
    </source>
</evidence>
<keyword evidence="4" id="KW-0560">Oxidoreductase</keyword>
<comment type="similarity">
    <text evidence="2">Belongs to the carotenoid oxygenase family.</text>
</comment>
<name>A0ABY3FA97_9GAMM</name>
<dbReference type="EMBL" id="VNFF01000017">
    <property type="protein sequence ID" value="TVU81432.1"/>
    <property type="molecule type" value="Genomic_DNA"/>
</dbReference>
<gene>
    <name evidence="6" type="ORF">FQP85_16260</name>
</gene>
<sequence>MTNYALLSVMLITLFKFRLIKDIAMLRREFLKKSTYLGTCAIIASQCPAVFGANAKPQPSHSSAIQSSFLGWQGVTDNIDPHFEPWQGELPVQLQGMTFFRNGPGMQERAGQRYSHWFDGDGFVNQFKFSQHGVTHQGKFTQTQKFVEESKAGRFLYNGAGSIITNAKPAKNTQVFNTANTALLPMAGELWAMWEAGTPYRLDQETLATKGQVDFGSELNGVPFSAHPHADSDGTIWNFGDISFTGKPCIVVYQLTAQGGIKRYKLLPLPHHSYIHDFAVTEQYLIFYLPPMLQQLGETYIERFKWQKQLGSRVLVVDKHSLQVVNQMELEAGFVFHFGNSWQQNNELVVNLCLYPDATVMTDVMANIDNHQNRIAHEPAKAAQLRLNLVTNKVSINWAEPYMEFLQFDKRFAAQSSALQYGVGISKNNPHKEFNAITRLNTQSGQSQSYSFGDTAHVEEPLFIAKTNSNREGQGYIINTWLDYGSAKSGVAVFDAEKIGQGPLASMQLPYHLPLGFMEQ</sequence>
<accession>A0ABY3FA97</accession>
<evidence type="ECO:0000256" key="5">
    <source>
        <dbReference type="ARBA" id="ARBA00023004"/>
    </source>
</evidence>
<evidence type="ECO:0000256" key="4">
    <source>
        <dbReference type="ARBA" id="ARBA00023002"/>
    </source>
</evidence>
<evidence type="ECO:0000256" key="3">
    <source>
        <dbReference type="ARBA" id="ARBA00022723"/>
    </source>
</evidence>
<keyword evidence="5" id="KW-0408">Iron</keyword>
<comment type="cofactor">
    <cofactor evidence="1">
        <name>Fe(2+)</name>
        <dbReference type="ChEBI" id="CHEBI:29033"/>
    </cofactor>
</comment>
<proteinExistence type="inferred from homology"/>